<dbReference type="RefSeq" id="XP_012213937.1">
    <property type="nucleotide sequence ID" value="XM_012358514.1"/>
</dbReference>
<gene>
    <name evidence="2" type="ORF">CIMG_08065</name>
</gene>
<feature type="compositionally biased region" description="Basic and acidic residues" evidence="1">
    <location>
        <begin position="236"/>
        <end position="262"/>
    </location>
</feature>
<reference evidence="3" key="2">
    <citation type="journal article" date="2010" name="Genome Res.">
        <title>Population genomic sequencing of Coccidioides fungi reveals recent hybridization and transposon control.</title>
        <authorList>
            <person name="Neafsey D.E."/>
            <person name="Barker B.M."/>
            <person name="Sharpton T.J."/>
            <person name="Stajich J.E."/>
            <person name="Park D.J."/>
            <person name="Whiston E."/>
            <person name="Hung C.-Y."/>
            <person name="McMahan C."/>
            <person name="White J."/>
            <person name="Sykes S."/>
            <person name="Heiman D."/>
            <person name="Young S."/>
            <person name="Zeng Q."/>
            <person name="Abouelleil A."/>
            <person name="Aftuck L."/>
            <person name="Bessette D."/>
            <person name="Brown A."/>
            <person name="FitzGerald M."/>
            <person name="Lui A."/>
            <person name="Macdonald J.P."/>
            <person name="Priest M."/>
            <person name="Orbach M.J."/>
            <person name="Galgiani J.N."/>
            <person name="Kirkland T.N."/>
            <person name="Cole G.T."/>
            <person name="Birren B.W."/>
            <person name="Henn M.R."/>
            <person name="Taylor J.W."/>
            <person name="Rounsley S.D."/>
        </authorList>
    </citation>
    <scope>GENOME REANNOTATION</scope>
    <source>
        <strain evidence="3">RS</strain>
    </source>
</reference>
<dbReference type="Proteomes" id="UP000001261">
    <property type="component" value="Unassembled WGS sequence"/>
</dbReference>
<dbReference type="VEuPathDB" id="FungiDB:CIMG_08065"/>
<keyword evidence="3" id="KW-1185">Reference proteome</keyword>
<reference evidence="3" key="1">
    <citation type="journal article" date="2009" name="Genome Res.">
        <title>Comparative genomic analyses of the human fungal pathogens Coccidioides and their relatives.</title>
        <authorList>
            <person name="Sharpton T.J."/>
            <person name="Stajich J.E."/>
            <person name="Rounsley S.D."/>
            <person name="Gardner M.J."/>
            <person name="Wortman J.R."/>
            <person name="Jordar V.S."/>
            <person name="Maiti R."/>
            <person name="Kodira C.D."/>
            <person name="Neafsey D.E."/>
            <person name="Zeng Q."/>
            <person name="Hung C.-Y."/>
            <person name="McMahan C."/>
            <person name="Muszewska A."/>
            <person name="Grynberg M."/>
            <person name="Mandel M.A."/>
            <person name="Kellner E.M."/>
            <person name="Barker B.M."/>
            <person name="Galgiani J.N."/>
            <person name="Orbach M.J."/>
            <person name="Kirkland T.N."/>
            <person name="Cole G.T."/>
            <person name="Henn M.R."/>
            <person name="Birren B.W."/>
            <person name="Taylor J.W."/>
        </authorList>
    </citation>
    <scope>NUCLEOTIDE SEQUENCE [LARGE SCALE GENOMIC DNA]</scope>
    <source>
        <strain evidence="3">RS</strain>
    </source>
</reference>
<proteinExistence type="predicted"/>
<feature type="region of interest" description="Disordered" evidence="1">
    <location>
        <begin position="227"/>
        <end position="270"/>
    </location>
</feature>
<accession>A0A0D8JX39</accession>
<evidence type="ECO:0000256" key="1">
    <source>
        <dbReference type="SAM" id="MobiDB-lite"/>
    </source>
</evidence>
<organism evidence="2 3">
    <name type="scientific">Coccidioides immitis (strain RS)</name>
    <name type="common">Valley fever fungus</name>
    <dbReference type="NCBI Taxonomy" id="246410"/>
    <lineage>
        <taxon>Eukaryota</taxon>
        <taxon>Fungi</taxon>
        <taxon>Dikarya</taxon>
        <taxon>Ascomycota</taxon>
        <taxon>Pezizomycotina</taxon>
        <taxon>Eurotiomycetes</taxon>
        <taxon>Eurotiomycetidae</taxon>
        <taxon>Onygenales</taxon>
        <taxon>Onygenaceae</taxon>
        <taxon>Coccidioides</taxon>
    </lineage>
</organism>
<protein>
    <submittedName>
        <fullName evidence="2">Uncharacterized protein</fullName>
    </submittedName>
</protein>
<sequence>MSKNLLSAASYQLDILQPSENNCQDIGPARSTAPWQPALELSRELRVMKRAKFYHSGKPQHFGPSLRKVRGMAIRFTVALGFVLGRFHVMKLARWIPKILCRPIRVYFPLRWLQGRIMLGVAIGSNEGVKKEANDEKVLPGEKQAPREASIASQSLLACPFLVLVFQGRSTVEFTGLSLRGKGEEARRWRCRERLGEGNGERGLMGGRRESTTAEYMWLTVTLPRDQCTRTPQTFDGKRRNESRRGEEEEREIELEREGEGKGRKRNSLS</sequence>
<name>A0A0D8JX39_COCIM</name>
<evidence type="ECO:0000313" key="3">
    <source>
        <dbReference type="Proteomes" id="UP000001261"/>
    </source>
</evidence>
<dbReference type="GeneID" id="4559330"/>
<dbReference type="InParanoid" id="A0A0D8JX39"/>
<dbReference type="AlphaFoldDB" id="A0A0D8JX39"/>
<dbReference type="KEGG" id="cim:CIMG_08065"/>
<evidence type="ECO:0000313" key="2">
    <source>
        <dbReference type="EMBL" id="KJF60843.1"/>
    </source>
</evidence>
<dbReference type="EMBL" id="GG704913">
    <property type="protein sequence ID" value="KJF60843.1"/>
    <property type="molecule type" value="Genomic_DNA"/>
</dbReference>